<feature type="binding site" evidence="7">
    <location>
        <position position="188"/>
    </location>
    <ligand>
        <name>S-adenosyl-L-methionine</name>
        <dbReference type="ChEBI" id="CHEBI:59789"/>
    </ligand>
</feature>
<evidence type="ECO:0000256" key="5">
    <source>
        <dbReference type="ARBA" id="ARBA00022691"/>
    </source>
</evidence>
<proteinExistence type="inferred from homology"/>
<gene>
    <name evidence="8" type="ORF">BSTOLATCC_MIC48096</name>
</gene>
<dbReference type="InterPro" id="IPR029063">
    <property type="entry name" value="SAM-dependent_MTases_sf"/>
</dbReference>
<dbReference type="PIRSF" id="PIRSF016305">
    <property type="entry name" value="LCM_mtfrase"/>
    <property type="match status" value="1"/>
</dbReference>
<keyword evidence="3 6" id="KW-0489">Methyltransferase</keyword>
<protein>
    <recommendedName>
        <fullName evidence="6">Leucine carboxyl methyltransferase 1</fullName>
        <ecNumber evidence="6">2.1.1.233</ecNumber>
    </recommendedName>
</protein>
<evidence type="ECO:0000256" key="2">
    <source>
        <dbReference type="ARBA" id="ARBA00010703"/>
    </source>
</evidence>
<evidence type="ECO:0000256" key="6">
    <source>
        <dbReference type="PIRNR" id="PIRNR016305"/>
    </source>
</evidence>
<evidence type="ECO:0000256" key="4">
    <source>
        <dbReference type="ARBA" id="ARBA00022679"/>
    </source>
</evidence>
<dbReference type="EMBL" id="CAJZBQ010000047">
    <property type="protein sequence ID" value="CAG9329270.1"/>
    <property type="molecule type" value="Genomic_DNA"/>
</dbReference>
<dbReference type="GO" id="GO:0032259">
    <property type="term" value="P:methylation"/>
    <property type="evidence" value="ECO:0007669"/>
    <property type="project" value="UniProtKB-KW"/>
</dbReference>
<comment type="caution">
    <text evidence="8">The sequence shown here is derived from an EMBL/GenBank/DDBJ whole genome shotgun (WGS) entry which is preliminary data.</text>
</comment>
<comment type="similarity">
    <text evidence="2 6">Belongs to the methyltransferase superfamily. LCMT family.</text>
</comment>
<evidence type="ECO:0000313" key="9">
    <source>
        <dbReference type="Proteomes" id="UP001162131"/>
    </source>
</evidence>
<dbReference type="Pfam" id="PF04072">
    <property type="entry name" value="LCM"/>
    <property type="match status" value="1"/>
</dbReference>
<feature type="binding site" evidence="7">
    <location>
        <begin position="162"/>
        <end position="163"/>
    </location>
    <ligand>
        <name>S-adenosyl-L-methionine</name>
        <dbReference type="ChEBI" id="CHEBI:59789"/>
    </ligand>
</feature>
<keyword evidence="5 6" id="KW-0949">S-adenosyl-L-methionine</keyword>
<dbReference type="AlphaFoldDB" id="A0AAU9JUJ3"/>
<evidence type="ECO:0000256" key="7">
    <source>
        <dbReference type="PIRSR" id="PIRSR016305-1"/>
    </source>
</evidence>
<comment type="catalytic activity">
    <reaction evidence="1 6">
        <text>[phosphatase 2A protein]-C-terminal L-leucine + S-adenosyl-L-methionine = [phosphatase 2A protein]-C-terminal L-leucine methyl ester + S-adenosyl-L-homocysteine</text>
        <dbReference type="Rhea" id="RHEA:48544"/>
        <dbReference type="Rhea" id="RHEA-COMP:12134"/>
        <dbReference type="Rhea" id="RHEA-COMP:12135"/>
        <dbReference type="ChEBI" id="CHEBI:57856"/>
        <dbReference type="ChEBI" id="CHEBI:59789"/>
        <dbReference type="ChEBI" id="CHEBI:90516"/>
        <dbReference type="ChEBI" id="CHEBI:90517"/>
        <dbReference type="EC" id="2.1.1.233"/>
    </reaction>
</comment>
<evidence type="ECO:0000256" key="3">
    <source>
        <dbReference type="ARBA" id="ARBA00022603"/>
    </source>
</evidence>
<evidence type="ECO:0000313" key="8">
    <source>
        <dbReference type="EMBL" id="CAG9329270.1"/>
    </source>
</evidence>
<dbReference type="Gene3D" id="3.40.50.150">
    <property type="entry name" value="Vaccinia Virus protein VP39"/>
    <property type="match status" value="1"/>
</dbReference>
<dbReference type="Proteomes" id="UP001162131">
    <property type="component" value="Unassembled WGS sequence"/>
</dbReference>
<feature type="binding site" evidence="7">
    <location>
        <position position="94"/>
    </location>
    <ligand>
        <name>S-adenosyl-L-methionine</name>
        <dbReference type="ChEBI" id="CHEBI:59789"/>
    </ligand>
</feature>
<dbReference type="PANTHER" id="PTHR13600">
    <property type="entry name" value="LEUCINE CARBOXYL METHYLTRANSFERASE"/>
    <property type="match status" value="1"/>
</dbReference>
<keyword evidence="9" id="KW-1185">Reference proteome</keyword>
<dbReference type="InterPro" id="IPR007213">
    <property type="entry name" value="Ppm1/Ppm2/Tcmp"/>
</dbReference>
<dbReference type="InterPro" id="IPR016651">
    <property type="entry name" value="LCMT1"/>
</dbReference>
<organism evidence="8 9">
    <name type="scientific">Blepharisma stoltei</name>
    <dbReference type="NCBI Taxonomy" id="1481888"/>
    <lineage>
        <taxon>Eukaryota</taxon>
        <taxon>Sar</taxon>
        <taxon>Alveolata</taxon>
        <taxon>Ciliophora</taxon>
        <taxon>Postciliodesmatophora</taxon>
        <taxon>Heterotrichea</taxon>
        <taxon>Heterotrichida</taxon>
        <taxon>Blepharismidae</taxon>
        <taxon>Blepharisma</taxon>
    </lineage>
</organism>
<reference evidence="8" key="1">
    <citation type="submission" date="2021-09" db="EMBL/GenBank/DDBJ databases">
        <authorList>
            <consortium name="AG Swart"/>
            <person name="Singh M."/>
            <person name="Singh A."/>
            <person name="Seah K."/>
            <person name="Emmerich C."/>
        </authorList>
    </citation>
    <scope>NUCLEOTIDE SEQUENCE</scope>
    <source>
        <strain evidence="8">ATCC30299</strain>
    </source>
</reference>
<name>A0AAU9JUJ3_9CILI</name>
<feature type="binding site" evidence="7">
    <location>
        <position position="69"/>
    </location>
    <ligand>
        <name>S-adenosyl-L-methionine</name>
        <dbReference type="ChEBI" id="CHEBI:59789"/>
    </ligand>
</feature>
<sequence length="319" mass="37483">MLSALFIDIRINLFLNMQEDQPIKATAQDALSSKNYATQLGYVHDPFISLFARDTVKRPPLINRGYWARVHRVRMTVEEFLRIDDDNKQIISIGAGFDTAYWLLRTEKPEARFQYVEIDFEDVCNQKSQIIGSNPQLFSMISSPITPNQEILARDYKLLHADLRNSRFLMEKLVLHTNISAPTLILAECVLAYMEAQHSDSLIEDFSNLYPNSAFLNYDMIQPHDPFGRTMIQNLHARHVELKGIVSYPTVASHLDRFRRFYERVDGYNMLMIYNRHTDRHERERVEKLEWMDEFEEWNMLMEHYCMIIGCKGSVNLAF</sequence>
<accession>A0AAU9JUJ3</accession>
<dbReference type="GO" id="GO:0018423">
    <property type="term" value="F:protein C-terminal leucine carboxyl O-methyltransferase activity"/>
    <property type="evidence" value="ECO:0007669"/>
    <property type="project" value="UniProtKB-EC"/>
</dbReference>
<keyword evidence="4 6" id="KW-0808">Transferase</keyword>
<evidence type="ECO:0000256" key="1">
    <source>
        <dbReference type="ARBA" id="ARBA00000724"/>
    </source>
</evidence>
<dbReference type="PANTHER" id="PTHR13600:SF21">
    <property type="entry name" value="LEUCINE CARBOXYL METHYLTRANSFERASE 1"/>
    <property type="match status" value="1"/>
</dbReference>
<dbReference type="EC" id="2.1.1.233" evidence="6"/>
<comment type="function">
    <text evidence="6">Methylates the carboxyl group of the C-terminal leucine residue of protein phosphatase 2A catalytic subunits to form alpha-leucine ester residues.</text>
</comment>
<dbReference type="SUPFAM" id="SSF53335">
    <property type="entry name" value="S-adenosyl-L-methionine-dependent methyltransferases"/>
    <property type="match status" value="1"/>
</dbReference>